<accession>A0A848DQ72</accession>
<dbReference type="PANTHER" id="PTHR42734">
    <property type="entry name" value="METAL TRANSPORT SYSTEM ATP-BINDING PROTEIN TM_0124-RELATED"/>
    <property type="match status" value="1"/>
</dbReference>
<evidence type="ECO:0000313" key="8">
    <source>
        <dbReference type="Proteomes" id="UP000586918"/>
    </source>
</evidence>
<dbReference type="PROSITE" id="PS50893">
    <property type="entry name" value="ABC_TRANSPORTER_2"/>
    <property type="match status" value="1"/>
</dbReference>
<dbReference type="GO" id="GO:0005524">
    <property type="term" value="F:ATP binding"/>
    <property type="evidence" value="ECO:0007669"/>
    <property type="project" value="UniProtKB-KW"/>
</dbReference>
<keyword evidence="2" id="KW-0813">Transport</keyword>
<gene>
    <name evidence="7" type="ORF">HF519_23785</name>
</gene>
<keyword evidence="3" id="KW-0547">Nucleotide-binding</keyword>
<dbReference type="InterPro" id="IPR003439">
    <property type="entry name" value="ABC_transporter-like_ATP-bd"/>
</dbReference>
<dbReference type="SUPFAM" id="SSF52540">
    <property type="entry name" value="P-loop containing nucleoside triphosphate hydrolases"/>
    <property type="match status" value="1"/>
</dbReference>
<comment type="caution">
    <text evidence="7">The sequence shown here is derived from an EMBL/GenBank/DDBJ whole genome shotgun (WGS) entry which is preliminary data.</text>
</comment>
<feature type="region of interest" description="Disordered" evidence="5">
    <location>
        <begin position="244"/>
        <end position="272"/>
    </location>
</feature>
<keyword evidence="4 7" id="KW-0067">ATP-binding</keyword>
<dbReference type="SMART" id="SM00382">
    <property type="entry name" value="AAA"/>
    <property type="match status" value="1"/>
</dbReference>
<dbReference type="PANTHER" id="PTHR42734:SF6">
    <property type="entry name" value="MOLYBDATE IMPORT ATP-BINDING PROTEIN MOLC"/>
    <property type="match status" value="1"/>
</dbReference>
<dbReference type="InterPro" id="IPR003593">
    <property type="entry name" value="AAA+_ATPase"/>
</dbReference>
<evidence type="ECO:0000256" key="2">
    <source>
        <dbReference type="ARBA" id="ARBA00022448"/>
    </source>
</evidence>
<evidence type="ECO:0000313" key="7">
    <source>
        <dbReference type="EMBL" id="NMH94541.1"/>
    </source>
</evidence>
<name>A0A848DQ72_9PSEU</name>
<organism evidence="7 8">
    <name type="scientific">Pseudonocardia bannensis</name>
    <dbReference type="NCBI Taxonomy" id="630973"/>
    <lineage>
        <taxon>Bacteria</taxon>
        <taxon>Bacillati</taxon>
        <taxon>Actinomycetota</taxon>
        <taxon>Actinomycetes</taxon>
        <taxon>Pseudonocardiales</taxon>
        <taxon>Pseudonocardiaceae</taxon>
        <taxon>Pseudonocardia</taxon>
    </lineage>
</organism>
<dbReference type="InterPro" id="IPR027417">
    <property type="entry name" value="P-loop_NTPase"/>
</dbReference>
<proteinExistence type="inferred from homology"/>
<dbReference type="GO" id="GO:0016887">
    <property type="term" value="F:ATP hydrolysis activity"/>
    <property type="evidence" value="ECO:0007669"/>
    <property type="project" value="InterPro"/>
</dbReference>
<comment type="similarity">
    <text evidence="1">Belongs to the ABC transporter superfamily.</text>
</comment>
<evidence type="ECO:0000256" key="4">
    <source>
        <dbReference type="ARBA" id="ARBA00022840"/>
    </source>
</evidence>
<sequence>MLELEDLGFAHPGGDWLFRGVRHRLRAGEITTVLGPNGRGKTTLLRCIVGLTAPTRGRVRSHGPIGFVPQSHQTTFAFRVLDMVLMGRARHLRPFASPGRHDRRIALAALDRVGLIHLAERDYPTLSGGERQLVLIARAIAADGRVLVLDEPASALDLRNQGRVLHLLRGLADDGMAVLLTTHHPDHAVEIADTAMLMFSADDVRVGPAPDLLTEDAVGALYGVRARTLAFDDGGLARTVIVTRHEPPEPGSSNRPVPGSRPPVDTGGARHR</sequence>
<dbReference type="Proteomes" id="UP000586918">
    <property type="component" value="Unassembled WGS sequence"/>
</dbReference>
<protein>
    <submittedName>
        <fullName evidence="7">ABC transporter ATP-binding protein</fullName>
    </submittedName>
</protein>
<evidence type="ECO:0000259" key="6">
    <source>
        <dbReference type="PROSITE" id="PS50893"/>
    </source>
</evidence>
<evidence type="ECO:0000256" key="1">
    <source>
        <dbReference type="ARBA" id="ARBA00005417"/>
    </source>
</evidence>
<dbReference type="EMBL" id="JAAXKZ010000117">
    <property type="protein sequence ID" value="NMH94541.1"/>
    <property type="molecule type" value="Genomic_DNA"/>
</dbReference>
<reference evidence="7 8" key="1">
    <citation type="submission" date="2020-04" db="EMBL/GenBank/DDBJ databases">
        <authorList>
            <person name="Klaysubun C."/>
            <person name="Duangmal K."/>
            <person name="Lipun K."/>
        </authorList>
    </citation>
    <scope>NUCLEOTIDE SEQUENCE [LARGE SCALE GENOMIC DNA]</scope>
    <source>
        <strain evidence="7 8">DSM 45300</strain>
    </source>
</reference>
<evidence type="ECO:0000256" key="3">
    <source>
        <dbReference type="ARBA" id="ARBA00022741"/>
    </source>
</evidence>
<feature type="domain" description="ABC transporter" evidence="6">
    <location>
        <begin position="2"/>
        <end position="225"/>
    </location>
</feature>
<dbReference type="AlphaFoldDB" id="A0A848DQ72"/>
<evidence type="ECO:0000256" key="5">
    <source>
        <dbReference type="SAM" id="MobiDB-lite"/>
    </source>
</evidence>
<dbReference type="PROSITE" id="PS00211">
    <property type="entry name" value="ABC_TRANSPORTER_1"/>
    <property type="match status" value="1"/>
</dbReference>
<dbReference type="InterPro" id="IPR050153">
    <property type="entry name" value="Metal_Ion_Import_ABC"/>
</dbReference>
<keyword evidence="8" id="KW-1185">Reference proteome</keyword>
<dbReference type="Gene3D" id="3.40.50.300">
    <property type="entry name" value="P-loop containing nucleotide triphosphate hydrolases"/>
    <property type="match status" value="1"/>
</dbReference>
<dbReference type="Pfam" id="PF00005">
    <property type="entry name" value="ABC_tran"/>
    <property type="match status" value="1"/>
</dbReference>
<dbReference type="InterPro" id="IPR017871">
    <property type="entry name" value="ABC_transporter-like_CS"/>
</dbReference>
<dbReference type="RefSeq" id="WP_169415224.1">
    <property type="nucleotide sequence ID" value="NZ_JAAXKZ010000117.1"/>
</dbReference>